<feature type="region of interest" description="Disordered" evidence="1">
    <location>
        <begin position="31"/>
        <end position="64"/>
    </location>
</feature>
<feature type="compositionally biased region" description="Low complexity" evidence="1">
    <location>
        <begin position="51"/>
        <end position="64"/>
    </location>
</feature>
<keyword evidence="2" id="KW-1133">Transmembrane helix</keyword>
<name>A0A448YXR6_9STRA</name>
<protein>
    <submittedName>
        <fullName evidence="4">Uncharacterized protein</fullName>
    </submittedName>
</protein>
<dbReference type="AlphaFoldDB" id="A0A448YXR6"/>
<keyword evidence="3" id="KW-0732">Signal</keyword>
<reference evidence="4 5" key="1">
    <citation type="submission" date="2019-01" db="EMBL/GenBank/DDBJ databases">
        <authorList>
            <person name="Ferrante I. M."/>
        </authorList>
    </citation>
    <scope>NUCLEOTIDE SEQUENCE [LARGE SCALE GENOMIC DNA]</scope>
    <source>
        <strain evidence="4 5">B856</strain>
    </source>
</reference>
<feature type="chain" id="PRO_5019314973" evidence="3">
    <location>
        <begin position="27"/>
        <end position="391"/>
    </location>
</feature>
<keyword evidence="2" id="KW-0472">Membrane</keyword>
<dbReference type="Proteomes" id="UP000291116">
    <property type="component" value="Unassembled WGS sequence"/>
</dbReference>
<evidence type="ECO:0000256" key="2">
    <source>
        <dbReference type="SAM" id="Phobius"/>
    </source>
</evidence>
<dbReference type="EMBL" id="CAACVS010000032">
    <property type="protein sequence ID" value="VEU34556.1"/>
    <property type="molecule type" value="Genomic_DNA"/>
</dbReference>
<evidence type="ECO:0000256" key="1">
    <source>
        <dbReference type="SAM" id="MobiDB-lite"/>
    </source>
</evidence>
<feature type="transmembrane region" description="Helical" evidence="2">
    <location>
        <begin position="306"/>
        <end position="323"/>
    </location>
</feature>
<organism evidence="4 5">
    <name type="scientific">Pseudo-nitzschia multistriata</name>
    <dbReference type="NCBI Taxonomy" id="183589"/>
    <lineage>
        <taxon>Eukaryota</taxon>
        <taxon>Sar</taxon>
        <taxon>Stramenopiles</taxon>
        <taxon>Ochrophyta</taxon>
        <taxon>Bacillariophyta</taxon>
        <taxon>Bacillariophyceae</taxon>
        <taxon>Bacillariophycidae</taxon>
        <taxon>Bacillariales</taxon>
        <taxon>Bacillariaceae</taxon>
        <taxon>Pseudo-nitzschia</taxon>
    </lineage>
</organism>
<evidence type="ECO:0000313" key="4">
    <source>
        <dbReference type="EMBL" id="VEU34556.1"/>
    </source>
</evidence>
<dbReference type="OrthoDB" id="46274at2759"/>
<feature type="compositionally biased region" description="Basic and acidic residues" evidence="1">
    <location>
        <begin position="381"/>
        <end position="391"/>
    </location>
</feature>
<feature type="transmembrane region" description="Helical" evidence="2">
    <location>
        <begin position="329"/>
        <end position="349"/>
    </location>
</feature>
<evidence type="ECO:0000313" key="5">
    <source>
        <dbReference type="Proteomes" id="UP000291116"/>
    </source>
</evidence>
<keyword evidence="5" id="KW-1185">Reference proteome</keyword>
<feature type="region of interest" description="Disordered" evidence="1">
    <location>
        <begin position="372"/>
        <end position="391"/>
    </location>
</feature>
<feature type="signal peptide" evidence="3">
    <location>
        <begin position="1"/>
        <end position="26"/>
    </location>
</feature>
<keyword evidence="2" id="KW-0812">Transmembrane</keyword>
<sequence>MQEQRRSVRYALLAAILIMSAKRALCLHSVPSQEGGSEEEYSSRSTDDMVNNDTSSNSSGAGTTGKIPFVGPLHSFQYQDPFAKGFEITTRVYTDPQDKLAHFDDVLSNDETSSSTPESSLPPTVPIVLPYWECGVSGSTTVPVPLSSLTIRHLLGGSKPGSFEEGCGRGDTVGVGGGIGRGGGSNHDDTHPRLVVPLTSLEIVLNSGQMRIFQPGDVILLENCLTGGHILQGHEGNDMIVMLLTLPHAYHHAGKDRNSLSSIFENNFWKQSPCKTGLVGNNNDRTESRKNIVVPWSRSSRIRRRLGLGIIGAGVSLAMADFLGKVAPLALALAAGGGLVAVGGTYSIIRLGEYGLDELDFWHERRLLKLQGGSSTPVNDGNEKEDKDQDS</sequence>
<proteinExistence type="predicted"/>
<accession>A0A448YXR6</accession>
<gene>
    <name evidence="4" type="ORF">PSNMU_V1.4_AUG-EV-PASAV3_0012630</name>
</gene>
<evidence type="ECO:0000256" key="3">
    <source>
        <dbReference type="SAM" id="SignalP"/>
    </source>
</evidence>